<dbReference type="Proteomes" id="UP001139493">
    <property type="component" value="Unassembled WGS sequence"/>
</dbReference>
<reference evidence="1" key="1">
    <citation type="submission" date="2022-06" db="EMBL/GenBank/DDBJ databases">
        <title>Genomic Encyclopedia of Archaeal and Bacterial Type Strains, Phase II (KMG-II): from individual species to whole genera.</title>
        <authorList>
            <person name="Goeker M."/>
        </authorList>
    </citation>
    <scope>NUCLEOTIDE SEQUENCE</scope>
    <source>
        <strain evidence="1">DSM 26652</strain>
    </source>
</reference>
<accession>A0A9X2G8P6</accession>
<evidence type="ECO:0000313" key="1">
    <source>
        <dbReference type="EMBL" id="MCP2264686.1"/>
    </source>
</evidence>
<dbReference type="AlphaFoldDB" id="A0A9X2G8P6"/>
<keyword evidence="1" id="KW-0808">Transferase</keyword>
<protein>
    <submittedName>
        <fullName evidence="1">Polysaccharide pyruvyl transferase family protein WcaK</fullName>
    </submittedName>
</protein>
<comment type="caution">
    <text evidence="1">The sequence shown here is derived from an EMBL/GenBank/DDBJ whole genome shotgun (WGS) entry which is preliminary data.</text>
</comment>
<name>A0A9X2G8P6_9MICO</name>
<evidence type="ECO:0000313" key="2">
    <source>
        <dbReference type="Proteomes" id="UP001139493"/>
    </source>
</evidence>
<proteinExistence type="predicted"/>
<dbReference type="GO" id="GO:0016740">
    <property type="term" value="F:transferase activity"/>
    <property type="evidence" value="ECO:0007669"/>
    <property type="project" value="UniProtKB-KW"/>
</dbReference>
<gene>
    <name evidence="1" type="ORF">APR03_002024</name>
</gene>
<keyword evidence="2" id="KW-1185">Reference proteome</keyword>
<organism evidence="1 2">
    <name type="scientific">Promicromonospora thailandica</name>
    <dbReference type="NCBI Taxonomy" id="765201"/>
    <lineage>
        <taxon>Bacteria</taxon>
        <taxon>Bacillati</taxon>
        <taxon>Actinomycetota</taxon>
        <taxon>Actinomycetes</taxon>
        <taxon>Micrococcales</taxon>
        <taxon>Promicromonosporaceae</taxon>
        <taxon>Promicromonospora</taxon>
    </lineage>
</organism>
<sequence length="371" mass="39683">MSGPAPQIFLWLTGQEDNVGDSALRRPYARALADAGPVTAWCGGPGTGYQRGLALPPDVTVSRSLLRWWTALVASGLRRPTVLAFNAGEFDVTKAYLVGVVALLPLLPLIRLRGGSVIWVGAGVRRRRRGLMWPFGALARLADVLVWRDDRSGALLRAAPAMPDWAFALPPGGLLEERRGSGDRDCVVVSLRSDRPMPSPGWIASVGRLARRLSAEVVVVAQVERDDARARHVGRLLGATVVGWSSADHAVQERALRDVYRRAHVVVSDRLHVLVLAATEGAVPLGWCEQATEKIASHFAVVGAEWAGPGADGSAARLDTLDAATVNALSRRTATAVRDAAAEVRRTAHHMGSVISARADGVRTSRDTQPT</sequence>
<dbReference type="RefSeq" id="WP_253835336.1">
    <property type="nucleotide sequence ID" value="NZ_JAMTCS010000005.1"/>
</dbReference>
<dbReference type="EMBL" id="JAMTCS010000005">
    <property type="protein sequence ID" value="MCP2264686.1"/>
    <property type="molecule type" value="Genomic_DNA"/>
</dbReference>